<dbReference type="InterPro" id="IPR018989">
    <property type="entry name" value="DUF2001"/>
</dbReference>
<name>A0AB74QHB0_CLODI</name>
<evidence type="ECO:0000313" key="1">
    <source>
        <dbReference type="EMBL" id="VFD36612.1"/>
    </source>
</evidence>
<proteinExistence type="predicted"/>
<dbReference type="InterPro" id="IPR038628">
    <property type="entry name" value="XkdM-like_sf"/>
</dbReference>
<dbReference type="Proteomes" id="UP000411588">
    <property type="component" value="Unassembled WGS sequence"/>
</dbReference>
<organism evidence="1 2">
    <name type="scientific">Clostridioides difficile</name>
    <name type="common">Peptoclostridium difficile</name>
    <dbReference type="NCBI Taxonomy" id="1496"/>
    <lineage>
        <taxon>Bacteria</taxon>
        <taxon>Bacillati</taxon>
        <taxon>Bacillota</taxon>
        <taxon>Clostridia</taxon>
        <taxon>Peptostreptococcales</taxon>
        <taxon>Peptostreptococcaceae</taxon>
        <taxon>Clostridioides</taxon>
    </lineage>
</organism>
<sequence length="145" mass="16252">MSDFIASRVMSGSKGELWLNNEFVGEVKAFQAKAEKNKEEVPIAGQPVIDTKTISITCKGSMTLYKSTSRMLILMSSDMQKGIDTRCTFITKLDDPDAWGAEKIAIENVSFDDLTLADWEVNKLGEVECPFTFTGWRPIDTVEYH</sequence>
<comment type="caution">
    <text evidence="1">The sequence shown here is derived from an EMBL/GenBank/DDBJ whole genome shotgun (WGS) entry which is preliminary data.</text>
</comment>
<accession>A0AB74QHB0</accession>
<reference evidence="1 2" key="1">
    <citation type="submission" date="2019-02" db="EMBL/GenBank/DDBJ databases">
        <authorList>
            <consortium name="Pathogen Informatics"/>
        </authorList>
    </citation>
    <scope>NUCLEOTIDE SEQUENCE [LARGE SCALE GENOMIC DNA]</scope>
    <source>
        <strain evidence="2">clo34</strain>
    </source>
</reference>
<dbReference type="RefSeq" id="WP_109277249.1">
    <property type="nucleotide sequence ID" value="NZ_CAADAN010000027.1"/>
</dbReference>
<dbReference type="AlphaFoldDB" id="A0AB74QHB0"/>
<evidence type="ECO:0000313" key="2">
    <source>
        <dbReference type="Proteomes" id="UP000411588"/>
    </source>
</evidence>
<protein>
    <submittedName>
        <fullName evidence="1">XkdM-like protein</fullName>
    </submittedName>
</protein>
<dbReference type="EMBL" id="CAADAN010000027">
    <property type="protein sequence ID" value="VFD36612.1"/>
    <property type="molecule type" value="Genomic_DNA"/>
</dbReference>
<dbReference type="Pfam" id="PF09393">
    <property type="entry name" value="DUF2001"/>
    <property type="match status" value="1"/>
</dbReference>
<dbReference type="Gene3D" id="2.30.110.40">
    <property type="entry name" value="Phage tail tube protein"/>
    <property type="match status" value="1"/>
</dbReference>
<gene>
    <name evidence="1" type="primary">xkdM_3</name>
    <name evidence="1" type="ORF">SAMEA1402399_04059</name>
</gene>
<dbReference type="SUPFAM" id="SSF69279">
    <property type="entry name" value="Phage tail proteins"/>
    <property type="match status" value="1"/>
</dbReference>